<proteinExistence type="predicted"/>
<dbReference type="EMBL" id="GBXM01039897">
    <property type="protein sequence ID" value="JAH68680.1"/>
    <property type="molecule type" value="Transcribed_RNA"/>
</dbReference>
<dbReference type="AlphaFoldDB" id="A0A0E9UTY0"/>
<reference evidence="1" key="1">
    <citation type="submission" date="2014-11" db="EMBL/GenBank/DDBJ databases">
        <authorList>
            <person name="Amaro Gonzalez C."/>
        </authorList>
    </citation>
    <scope>NUCLEOTIDE SEQUENCE</scope>
</reference>
<protein>
    <submittedName>
        <fullName evidence="1">Uncharacterized protein</fullName>
    </submittedName>
</protein>
<sequence>MFSMELVPFSAHSAVHVKTFQYRNKMSLFSVP</sequence>
<accession>A0A0E9UTY0</accession>
<organism evidence="1">
    <name type="scientific">Anguilla anguilla</name>
    <name type="common">European freshwater eel</name>
    <name type="synonym">Muraena anguilla</name>
    <dbReference type="NCBI Taxonomy" id="7936"/>
    <lineage>
        <taxon>Eukaryota</taxon>
        <taxon>Metazoa</taxon>
        <taxon>Chordata</taxon>
        <taxon>Craniata</taxon>
        <taxon>Vertebrata</taxon>
        <taxon>Euteleostomi</taxon>
        <taxon>Actinopterygii</taxon>
        <taxon>Neopterygii</taxon>
        <taxon>Teleostei</taxon>
        <taxon>Anguilliformes</taxon>
        <taxon>Anguillidae</taxon>
        <taxon>Anguilla</taxon>
    </lineage>
</organism>
<reference evidence="1" key="2">
    <citation type="journal article" date="2015" name="Fish Shellfish Immunol.">
        <title>Early steps in the European eel (Anguilla anguilla)-Vibrio vulnificus interaction in the gills: Role of the RtxA13 toxin.</title>
        <authorList>
            <person name="Callol A."/>
            <person name="Pajuelo D."/>
            <person name="Ebbesson L."/>
            <person name="Teles M."/>
            <person name="MacKenzie S."/>
            <person name="Amaro C."/>
        </authorList>
    </citation>
    <scope>NUCLEOTIDE SEQUENCE</scope>
</reference>
<evidence type="ECO:0000313" key="1">
    <source>
        <dbReference type="EMBL" id="JAH68680.1"/>
    </source>
</evidence>
<name>A0A0E9UTY0_ANGAN</name>